<evidence type="ECO:0000259" key="4">
    <source>
        <dbReference type="PROSITE" id="PS51000"/>
    </source>
</evidence>
<evidence type="ECO:0000256" key="3">
    <source>
        <dbReference type="ARBA" id="ARBA00023163"/>
    </source>
</evidence>
<evidence type="ECO:0000313" key="6">
    <source>
        <dbReference type="Proteomes" id="UP000758168"/>
    </source>
</evidence>
<dbReference type="RefSeq" id="WP_210058344.1">
    <property type="nucleotide sequence ID" value="NZ_BAAAMH010000001.1"/>
</dbReference>
<accession>A0ABS4ZCB9</accession>
<evidence type="ECO:0000313" key="5">
    <source>
        <dbReference type="EMBL" id="MBP2418682.1"/>
    </source>
</evidence>
<dbReference type="Pfam" id="PF08220">
    <property type="entry name" value="HTH_DeoR"/>
    <property type="match status" value="1"/>
</dbReference>
<gene>
    <name evidence="5" type="ORF">JOF54_003604</name>
</gene>
<dbReference type="SUPFAM" id="SSF46785">
    <property type="entry name" value="Winged helix' DNA-binding domain"/>
    <property type="match status" value="1"/>
</dbReference>
<dbReference type="PROSITE" id="PS00894">
    <property type="entry name" value="HTH_DEOR_1"/>
    <property type="match status" value="1"/>
</dbReference>
<dbReference type="InterPro" id="IPR036388">
    <property type="entry name" value="WH-like_DNA-bd_sf"/>
</dbReference>
<dbReference type="SMART" id="SM01134">
    <property type="entry name" value="DeoRC"/>
    <property type="match status" value="1"/>
</dbReference>
<dbReference type="SMART" id="SM00420">
    <property type="entry name" value="HTH_DEOR"/>
    <property type="match status" value="1"/>
</dbReference>
<name>A0ABS4ZCB9_9ACTN</name>
<keyword evidence="2" id="KW-0238">DNA-binding</keyword>
<dbReference type="PANTHER" id="PTHR30363">
    <property type="entry name" value="HTH-TYPE TRANSCRIPTIONAL REGULATOR SRLR-RELATED"/>
    <property type="match status" value="1"/>
</dbReference>
<dbReference type="InterPro" id="IPR014036">
    <property type="entry name" value="DeoR-like_C"/>
</dbReference>
<dbReference type="SUPFAM" id="SSF100950">
    <property type="entry name" value="NagB/RpiA/CoA transferase-like"/>
    <property type="match status" value="1"/>
</dbReference>
<dbReference type="InterPro" id="IPR036390">
    <property type="entry name" value="WH_DNA-bd_sf"/>
</dbReference>
<comment type="caution">
    <text evidence="5">The sequence shown here is derived from an EMBL/GenBank/DDBJ whole genome shotgun (WGS) entry which is preliminary data.</text>
</comment>
<keyword evidence="1" id="KW-0805">Transcription regulation</keyword>
<feature type="domain" description="HTH deoR-type" evidence="4">
    <location>
        <begin position="6"/>
        <end position="61"/>
    </location>
</feature>
<dbReference type="InterPro" id="IPR037171">
    <property type="entry name" value="NagB/RpiA_transferase-like"/>
</dbReference>
<reference evidence="5 6" key="1">
    <citation type="submission" date="2021-03" db="EMBL/GenBank/DDBJ databases">
        <title>Sequencing the genomes of 1000 actinobacteria strains.</title>
        <authorList>
            <person name="Klenk H.-P."/>
        </authorList>
    </citation>
    <scope>NUCLEOTIDE SEQUENCE [LARGE SCALE GENOMIC DNA]</scope>
    <source>
        <strain evidence="5 6">DSM 12936</strain>
    </source>
</reference>
<sequence length="265" mass="27336">MRYREAAVRRDELRRRVEQQGYVASRSVAAELGVSDMTVRRDLDQLAEQGLVLRVVGGARRPDGAPFVTRAVAAAAAKEQVGALAAGLLAGELVGPGAVVALDAGTTVEQVARRLPGGLTVVTHSVPVMAACADRDDLTLVGLGGGYHAPTRSFGGPETCAQLAGLAVDLAVLSASALRADGLSCHDATEAATKRTLLAAAAQVLVVADAGKLGARAPVHVAGWDAVDGLVTDDGLDDRGRARLARWAPRVPVRTPAGRLDPEPR</sequence>
<protein>
    <submittedName>
        <fullName evidence="5">DeoR family fructose operon transcriptional repressor</fullName>
    </submittedName>
</protein>
<dbReference type="Gene3D" id="1.10.10.10">
    <property type="entry name" value="Winged helix-like DNA-binding domain superfamily/Winged helix DNA-binding domain"/>
    <property type="match status" value="1"/>
</dbReference>
<dbReference type="InterPro" id="IPR050313">
    <property type="entry name" value="Carb_Metab_HTH_regulators"/>
</dbReference>
<dbReference type="InterPro" id="IPR001034">
    <property type="entry name" value="DeoR_HTH"/>
</dbReference>
<dbReference type="Proteomes" id="UP000758168">
    <property type="component" value="Unassembled WGS sequence"/>
</dbReference>
<dbReference type="Gene3D" id="3.40.50.1360">
    <property type="match status" value="1"/>
</dbReference>
<evidence type="ECO:0000256" key="2">
    <source>
        <dbReference type="ARBA" id="ARBA00023125"/>
    </source>
</evidence>
<dbReference type="Pfam" id="PF00455">
    <property type="entry name" value="DeoRC"/>
    <property type="match status" value="1"/>
</dbReference>
<keyword evidence="3" id="KW-0804">Transcription</keyword>
<dbReference type="PANTHER" id="PTHR30363:SF44">
    <property type="entry name" value="AGA OPERON TRANSCRIPTIONAL REPRESSOR-RELATED"/>
    <property type="match status" value="1"/>
</dbReference>
<proteinExistence type="predicted"/>
<organism evidence="5 6">
    <name type="scientific">Microlunatus capsulatus</name>
    <dbReference type="NCBI Taxonomy" id="99117"/>
    <lineage>
        <taxon>Bacteria</taxon>
        <taxon>Bacillati</taxon>
        <taxon>Actinomycetota</taxon>
        <taxon>Actinomycetes</taxon>
        <taxon>Propionibacteriales</taxon>
        <taxon>Propionibacteriaceae</taxon>
        <taxon>Microlunatus</taxon>
    </lineage>
</organism>
<dbReference type="InterPro" id="IPR018356">
    <property type="entry name" value="Tscrpt_reg_HTH_DeoR_CS"/>
</dbReference>
<dbReference type="PRINTS" id="PR00037">
    <property type="entry name" value="HTHLACR"/>
</dbReference>
<dbReference type="PROSITE" id="PS51000">
    <property type="entry name" value="HTH_DEOR_2"/>
    <property type="match status" value="1"/>
</dbReference>
<evidence type="ECO:0000256" key="1">
    <source>
        <dbReference type="ARBA" id="ARBA00023015"/>
    </source>
</evidence>
<dbReference type="EMBL" id="JAGIOB010000001">
    <property type="protein sequence ID" value="MBP2418682.1"/>
    <property type="molecule type" value="Genomic_DNA"/>
</dbReference>
<keyword evidence="6" id="KW-1185">Reference proteome</keyword>